<dbReference type="InterPro" id="IPR017946">
    <property type="entry name" value="PLC-like_Pdiesterase_TIM-brl"/>
</dbReference>
<dbReference type="SUPFAM" id="SSF51695">
    <property type="entry name" value="PLC-like phosphodiesterases"/>
    <property type="match status" value="1"/>
</dbReference>
<keyword evidence="2" id="KW-0378">Hydrolase</keyword>
<dbReference type="PROSITE" id="PS51704">
    <property type="entry name" value="GP_PDE"/>
    <property type="match status" value="1"/>
</dbReference>
<dbReference type="InterPro" id="IPR030395">
    <property type="entry name" value="GP_PDE_dom"/>
</dbReference>
<feature type="domain" description="GP-PDE" evidence="1">
    <location>
        <begin position="5"/>
        <end position="259"/>
    </location>
</feature>
<accession>A0ABU6J4J3</accession>
<evidence type="ECO:0000259" key="1">
    <source>
        <dbReference type="PROSITE" id="PS51704"/>
    </source>
</evidence>
<keyword evidence="3" id="KW-1185">Reference proteome</keyword>
<protein>
    <submittedName>
        <fullName evidence="2">Glycerophosphodiester phosphodiesterase</fullName>
        <ecNumber evidence="2">3.1.4.46</ecNumber>
    </submittedName>
</protein>
<dbReference type="RefSeq" id="WP_326505289.1">
    <property type="nucleotide sequence ID" value="NZ_JAWIIV010000003.1"/>
</dbReference>
<dbReference type="PANTHER" id="PTHR46211">
    <property type="entry name" value="GLYCEROPHOSPHORYL DIESTER PHOSPHODIESTERASE"/>
    <property type="match status" value="1"/>
</dbReference>
<dbReference type="CDD" id="cd08562">
    <property type="entry name" value="GDPD_EcUgpQ_like"/>
    <property type="match status" value="1"/>
</dbReference>
<evidence type="ECO:0000313" key="3">
    <source>
        <dbReference type="Proteomes" id="UP001352263"/>
    </source>
</evidence>
<dbReference type="Proteomes" id="UP001352263">
    <property type="component" value="Unassembled WGS sequence"/>
</dbReference>
<gene>
    <name evidence="2" type="primary">ugpQ</name>
    <name evidence="2" type="ORF">RY831_05305</name>
</gene>
<dbReference type="EC" id="3.1.4.46" evidence="2"/>
<reference evidence="2 3" key="1">
    <citation type="submission" date="2023-10" db="EMBL/GenBank/DDBJ databases">
        <title>Noviherbaspirillum sp. CPCC 100848 genome assembly.</title>
        <authorList>
            <person name="Li X.Y."/>
            <person name="Fang X.M."/>
        </authorList>
    </citation>
    <scope>NUCLEOTIDE SEQUENCE [LARGE SCALE GENOMIC DNA]</scope>
    <source>
        <strain evidence="2 3">CPCC 100848</strain>
    </source>
</reference>
<dbReference type="Gene3D" id="3.20.20.190">
    <property type="entry name" value="Phosphatidylinositol (PI) phosphodiesterase"/>
    <property type="match status" value="1"/>
</dbReference>
<dbReference type="GO" id="GO:0008889">
    <property type="term" value="F:glycerophosphodiester phosphodiesterase activity"/>
    <property type="evidence" value="ECO:0007669"/>
    <property type="project" value="UniProtKB-EC"/>
</dbReference>
<dbReference type="PANTHER" id="PTHR46211:SF1">
    <property type="entry name" value="GLYCEROPHOSPHODIESTER PHOSPHODIESTERASE, CYTOPLASMIC"/>
    <property type="match status" value="1"/>
</dbReference>
<dbReference type="Pfam" id="PF03009">
    <property type="entry name" value="GDPD"/>
    <property type="match status" value="1"/>
</dbReference>
<proteinExistence type="predicted"/>
<dbReference type="NCBIfam" id="NF006989">
    <property type="entry name" value="PRK09454.1"/>
    <property type="match status" value="1"/>
</dbReference>
<organism evidence="2 3">
    <name type="scientific">Noviherbaspirillum album</name>
    <dbReference type="NCBI Taxonomy" id="3080276"/>
    <lineage>
        <taxon>Bacteria</taxon>
        <taxon>Pseudomonadati</taxon>
        <taxon>Pseudomonadota</taxon>
        <taxon>Betaproteobacteria</taxon>
        <taxon>Burkholderiales</taxon>
        <taxon>Oxalobacteraceae</taxon>
        <taxon>Noviherbaspirillum</taxon>
    </lineage>
</organism>
<comment type="caution">
    <text evidence="2">The sequence shown here is derived from an EMBL/GenBank/DDBJ whole genome shotgun (WGS) entry which is preliminary data.</text>
</comment>
<sequence length="261" mass="27951">MWFYPKIIAHRGGGTLAPENTLAALRCGMSHGFHAVEFDVMLSADDVPVLMHDPHFGRTVRGEGQVAQTSAADLIRLDAGSWFDAGFGGEPVPTYEQAVYFCRSNGIWMNVEIKPAPGNEAKTGWIVGEITRRLFASEIAAAAQGGTPRHAAGLPLFSSFSLEALAEAARAAPEIPRGLLLDSLNAVAPGWHEQAKALEAVAIHTNHRKLSRGQAAAVKQAGYGLFCYTVNDPARARELLGWGVDAFCTDRIDLIGPDFAA</sequence>
<dbReference type="EMBL" id="JAWIIV010000003">
    <property type="protein sequence ID" value="MEC4718554.1"/>
    <property type="molecule type" value="Genomic_DNA"/>
</dbReference>
<evidence type="ECO:0000313" key="2">
    <source>
        <dbReference type="EMBL" id="MEC4718554.1"/>
    </source>
</evidence>
<name>A0ABU6J4J3_9BURK</name>